<evidence type="ECO:0000256" key="3">
    <source>
        <dbReference type="ARBA" id="ARBA00023274"/>
    </source>
</evidence>
<keyword evidence="3" id="KW-0687">Ribonucleoprotein</keyword>
<name>A0A8T3VGA7_9EURY</name>
<dbReference type="GO" id="GO:1990904">
    <property type="term" value="C:ribonucleoprotein complex"/>
    <property type="evidence" value="ECO:0007669"/>
    <property type="project" value="UniProtKB-KW"/>
</dbReference>
<dbReference type="PANTHER" id="PTHR19431">
    <property type="entry name" value="60S RIBOSOMAL PROTEIN L4"/>
    <property type="match status" value="1"/>
</dbReference>
<dbReference type="InterPro" id="IPR045240">
    <property type="entry name" value="Ribosomal_uL4_euk/arch"/>
</dbReference>
<accession>A0A8T3VGA7</accession>
<dbReference type="GO" id="GO:0006412">
    <property type="term" value="P:translation"/>
    <property type="evidence" value="ECO:0007669"/>
    <property type="project" value="InterPro"/>
</dbReference>
<gene>
    <name evidence="4" type="primary">rplD</name>
    <name evidence="4" type="ORF">E7Z73_11140</name>
</gene>
<reference evidence="4" key="1">
    <citation type="submission" date="2019-04" db="EMBL/GenBank/DDBJ databases">
        <title>Evolution of Biomass-Degrading Anaerobic Consortia Revealed by Metagenomics.</title>
        <authorList>
            <person name="Peng X."/>
        </authorList>
    </citation>
    <scope>NUCLEOTIDE SEQUENCE</scope>
    <source>
        <strain evidence="4">SIG12</strain>
    </source>
</reference>
<evidence type="ECO:0000256" key="2">
    <source>
        <dbReference type="ARBA" id="ARBA00022980"/>
    </source>
</evidence>
<evidence type="ECO:0000256" key="1">
    <source>
        <dbReference type="ARBA" id="ARBA00010528"/>
    </source>
</evidence>
<dbReference type="SUPFAM" id="SSF52166">
    <property type="entry name" value="Ribosomal protein L4"/>
    <property type="match status" value="1"/>
</dbReference>
<organism evidence="4 5">
    <name type="scientific">Methanobrevibacter millerae</name>
    <dbReference type="NCBI Taxonomy" id="230361"/>
    <lineage>
        <taxon>Archaea</taxon>
        <taxon>Methanobacteriati</taxon>
        <taxon>Methanobacteriota</taxon>
        <taxon>Methanomada group</taxon>
        <taxon>Methanobacteria</taxon>
        <taxon>Methanobacteriales</taxon>
        <taxon>Methanobacteriaceae</taxon>
        <taxon>Methanobrevibacter</taxon>
    </lineage>
</organism>
<dbReference type="AlphaFoldDB" id="A0A8T3VGA7"/>
<dbReference type="Proteomes" id="UP000762703">
    <property type="component" value="Unassembled WGS sequence"/>
</dbReference>
<sequence>VYDDIIRVKEGKRIRAGRGKTRGRKYKKVKGPLLVVGEDDGISLGARNHAGVDVVVVDNLNAELLAPGTHPGRLTIYTKSAVEKLGGLFQ</sequence>
<dbReference type="Gene3D" id="3.40.1370.10">
    <property type="match status" value="1"/>
</dbReference>
<evidence type="ECO:0000313" key="4">
    <source>
        <dbReference type="EMBL" id="MBE6506262.1"/>
    </source>
</evidence>
<dbReference type="GO" id="GO:0003735">
    <property type="term" value="F:structural constituent of ribosome"/>
    <property type="evidence" value="ECO:0007669"/>
    <property type="project" value="InterPro"/>
</dbReference>
<keyword evidence="2 4" id="KW-0689">Ribosomal protein</keyword>
<evidence type="ECO:0000313" key="5">
    <source>
        <dbReference type="Proteomes" id="UP000762703"/>
    </source>
</evidence>
<dbReference type="EMBL" id="SUTE01000103">
    <property type="protein sequence ID" value="MBE6506262.1"/>
    <property type="molecule type" value="Genomic_DNA"/>
</dbReference>
<dbReference type="RefSeq" id="WP_303737930.1">
    <property type="nucleotide sequence ID" value="NZ_SUTE01000103.1"/>
</dbReference>
<dbReference type="InterPro" id="IPR023574">
    <property type="entry name" value="Ribosomal_uL4_dom_sf"/>
</dbReference>
<proteinExistence type="inferred from homology"/>
<dbReference type="Pfam" id="PF00573">
    <property type="entry name" value="Ribosomal_L4"/>
    <property type="match status" value="1"/>
</dbReference>
<dbReference type="InterPro" id="IPR002136">
    <property type="entry name" value="Ribosomal_uL4"/>
</dbReference>
<dbReference type="GO" id="GO:0005840">
    <property type="term" value="C:ribosome"/>
    <property type="evidence" value="ECO:0007669"/>
    <property type="project" value="UniProtKB-KW"/>
</dbReference>
<comment type="similarity">
    <text evidence="1">Belongs to the universal ribosomal protein uL4 family.</text>
</comment>
<feature type="non-terminal residue" evidence="4">
    <location>
        <position position="1"/>
    </location>
</feature>
<comment type="caution">
    <text evidence="4">The sequence shown here is derived from an EMBL/GenBank/DDBJ whole genome shotgun (WGS) entry which is preliminary data.</text>
</comment>
<protein>
    <submittedName>
        <fullName evidence="4">50S ribosomal protein L4</fullName>
    </submittedName>
</protein>